<dbReference type="Proteomes" id="UP001567538">
    <property type="component" value="Unassembled WGS sequence"/>
</dbReference>
<feature type="transmembrane region" description="Helical" evidence="2">
    <location>
        <begin position="397"/>
        <end position="419"/>
    </location>
</feature>
<keyword evidence="2" id="KW-1133">Transmembrane helix</keyword>
<accession>A0ABD1IDD8</accession>
<dbReference type="Pfam" id="PF12056">
    <property type="entry name" value="DUF3537"/>
    <property type="match status" value="1"/>
</dbReference>
<dbReference type="EMBL" id="JBEAFC010000002">
    <property type="protein sequence ID" value="KAL1566517.1"/>
    <property type="molecule type" value="Genomic_DNA"/>
</dbReference>
<keyword evidence="2" id="KW-0812">Transmembrane</keyword>
<sequence>MASPEAPLLPDPETELDQSLTTLEKFLGLLGFCQHTLLRATLSWLAFFLLAIALPLAEIELSRCSACEKLEIETFDLQILVSRAVVAAISLLCVSRNLRKYGIRKALFVDRCHGRMTEFRKQYIQRIRIFYYLLGSWFGVCFVLKTGREVARLVYLHNGSWWLSIILLIICLLSWSYSTLVFLSGCALFNLVGNLQIIHFENYGKVLENDLDVSLYIEEHMTLTFNLSKISHRFRIFLLLEFLIVTASQFVTLLQATENQGIINLINGGDFAVLSIVQLVGILLCLSAAAKISHRAQSLGSVASRWHALVTCNTNDGSGSGNVENGGNAEPHSSGSLSFNCSESDLESADYMPLPSNIHPTPSKSSYERRQAFVTYVQSNTGGFTIFGWIVDRMLINTVFFIELSLVFFVLGKTITVTVR</sequence>
<feature type="transmembrane region" description="Helical" evidence="2">
    <location>
        <begin position="236"/>
        <end position="256"/>
    </location>
</feature>
<evidence type="ECO:0000256" key="2">
    <source>
        <dbReference type="SAM" id="Phobius"/>
    </source>
</evidence>
<feature type="transmembrane region" description="Helical" evidence="2">
    <location>
        <begin position="37"/>
        <end position="57"/>
    </location>
</feature>
<comment type="caution">
    <text evidence="3">The sequence shown here is derived from an EMBL/GenBank/DDBJ whole genome shotgun (WGS) entry which is preliminary data.</text>
</comment>
<evidence type="ECO:0000256" key="1">
    <source>
        <dbReference type="SAM" id="MobiDB-lite"/>
    </source>
</evidence>
<evidence type="ECO:0000313" key="3">
    <source>
        <dbReference type="EMBL" id="KAL1566517.1"/>
    </source>
</evidence>
<feature type="transmembrane region" description="Helical" evidence="2">
    <location>
        <begin position="373"/>
        <end position="391"/>
    </location>
</feature>
<name>A0ABD1IDD8_SALDI</name>
<dbReference type="InterPro" id="IPR021924">
    <property type="entry name" value="DUF3537"/>
</dbReference>
<protein>
    <submittedName>
        <fullName evidence="3">Uncharacterized protein</fullName>
    </submittedName>
</protein>
<feature type="transmembrane region" description="Helical" evidence="2">
    <location>
        <begin position="129"/>
        <end position="147"/>
    </location>
</feature>
<dbReference type="AlphaFoldDB" id="A0ABD1IDD8"/>
<feature type="transmembrane region" description="Helical" evidence="2">
    <location>
        <begin position="159"/>
        <end position="192"/>
    </location>
</feature>
<keyword evidence="4" id="KW-1185">Reference proteome</keyword>
<evidence type="ECO:0000313" key="4">
    <source>
        <dbReference type="Proteomes" id="UP001567538"/>
    </source>
</evidence>
<reference evidence="3 4" key="1">
    <citation type="submission" date="2024-06" db="EMBL/GenBank/DDBJ databases">
        <title>A chromosome level genome sequence of Diviner's sage (Salvia divinorum).</title>
        <authorList>
            <person name="Ford S.A."/>
            <person name="Ro D.-K."/>
            <person name="Ness R.W."/>
            <person name="Phillips M.A."/>
        </authorList>
    </citation>
    <scope>NUCLEOTIDE SEQUENCE [LARGE SCALE GENOMIC DNA]</scope>
    <source>
        <strain evidence="3">SAF-2024a</strain>
        <tissue evidence="3">Leaf</tissue>
    </source>
</reference>
<keyword evidence="2" id="KW-0472">Membrane</keyword>
<feature type="compositionally biased region" description="Low complexity" evidence="1">
    <location>
        <begin position="319"/>
        <end position="328"/>
    </location>
</feature>
<gene>
    <name evidence="3" type="ORF">AAHA92_02123</name>
</gene>
<feature type="transmembrane region" description="Helical" evidence="2">
    <location>
        <begin position="271"/>
        <end position="290"/>
    </location>
</feature>
<dbReference type="PANTHER" id="PTHR31963">
    <property type="entry name" value="RAS GUANINE NUCLEOTIDE EXCHANGE FACTOR K"/>
    <property type="match status" value="1"/>
</dbReference>
<dbReference type="PANTHER" id="PTHR31963:SF28">
    <property type="entry name" value="GUSTATORY RECEPTOR"/>
    <property type="match status" value="1"/>
</dbReference>
<feature type="region of interest" description="Disordered" evidence="1">
    <location>
        <begin position="319"/>
        <end position="338"/>
    </location>
</feature>
<organism evidence="3 4">
    <name type="scientific">Salvia divinorum</name>
    <name type="common">Maria pastora</name>
    <name type="synonym">Diviner's sage</name>
    <dbReference type="NCBI Taxonomy" id="28513"/>
    <lineage>
        <taxon>Eukaryota</taxon>
        <taxon>Viridiplantae</taxon>
        <taxon>Streptophyta</taxon>
        <taxon>Embryophyta</taxon>
        <taxon>Tracheophyta</taxon>
        <taxon>Spermatophyta</taxon>
        <taxon>Magnoliopsida</taxon>
        <taxon>eudicotyledons</taxon>
        <taxon>Gunneridae</taxon>
        <taxon>Pentapetalae</taxon>
        <taxon>asterids</taxon>
        <taxon>lamiids</taxon>
        <taxon>Lamiales</taxon>
        <taxon>Lamiaceae</taxon>
        <taxon>Nepetoideae</taxon>
        <taxon>Mentheae</taxon>
        <taxon>Salviinae</taxon>
        <taxon>Salvia</taxon>
        <taxon>Salvia subgen. Calosphace</taxon>
    </lineage>
</organism>
<proteinExistence type="predicted"/>